<dbReference type="PANTHER" id="PTHR32347:SF23">
    <property type="entry name" value="BLL5650 PROTEIN"/>
    <property type="match status" value="1"/>
</dbReference>
<evidence type="ECO:0008006" key="7">
    <source>
        <dbReference type="Google" id="ProtNLM"/>
    </source>
</evidence>
<evidence type="ECO:0000256" key="1">
    <source>
        <dbReference type="ARBA" id="ARBA00004196"/>
    </source>
</evidence>
<evidence type="ECO:0000313" key="5">
    <source>
        <dbReference type="EMBL" id="PIV65135.1"/>
    </source>
</evidence>
<dbReference type="InterPro" id="IPR050465">
    <property type="entry name" value="UPF0194_transport"/>
</dbReference>
<comment type="caution">
    <text evidence="5">The sequence shown here is derived from an EMBL/GenBank/DDBJ whole genome shotgun (WGS) entry which is preliminary data.</text>
</comment>
<dbReference type="InterPro" id="IPR058792">
    <property type="entry name" value="Beta-barrel_RND_2"/>
</dbReference>
<evidence type="ECO:0000259" key="3">
    <source>
        <dbReference type="Pfam" id="PF25954"/>
    </source>
</evidence>
<accession>A0A2M7EBS7</accession>
<feature type="domain" description="CusB-like beta-barrel" evidence="3">
    <location>
        <begin position="29"/>
        <end position="100"/>
    </location>
</feature>
<comment type="subcellular location">
    <subcellularLocation>
        <location evidence="1">Cell envelope</location>
    </subcellularLocation>
</comment>
<evidence type="ECO:0000313" key="6">
    <source>
        <dbReference type="Proteomes" id="UP000230766"/>
    </source>
</evidence>
<protein>
    <recommendedName>
        <fullName evidence="7">RND efflux pump membrane fusion protein barrel-sandwich domain-containing protein</fullName>
    </recommendedName>
</protein>
<feature type="non-terminal residue" evidence="5">
    <location>
        <position position="1"/>
    </location>
</feature>
<dbReference type="Gene3D" id="2.40.30.170">
    <property type="match status" value="1"/>
</dbReference>
<dbReference type="Gene3D" id="2.40.420.20">
    <property type="match status" value="1"/>
</dbReference>
<dbReference type="InterPro" id="IPR058627">
    <property type="entry name" value="MdtA-like_C"/>
</dbReference>
<dbReference type="GO" id="GO:0030313">
    <property type="term" value="C:cell envelope"/>
    <property type="evidence" value="ECO:0007669"/>
    <property type="project" value="UniProtKB-SubCell"/>
</dbReference>
<evidence type="ECO:0000256" key="2">
    <source>
        <dbReference type="ARBA" id="ARBA00023054"/>
    </source>
</evidence>
<dbReference type="Proteomes" id="UP000230766">
    <property type="component" value="Unassembled WGS sequence"/>
</dbReference>
<dbReference type="Pfam" id="PF25954">
    <property type="entry name" value="Beta-barrel_RND_2"/>
    <property type="match status" value="1"/>
</dbReference>
<dbReference type="Pfam" id="PF25967">
    <property type="entry name" value="RND-MFP_C"/>
    <property type="match status" value="1"/>
</dbReference>
<evidence type="ECO:0000259" key="4">
    <source>
        <dbReference type="Pfam" id="PF25967"/>
    </source>
</evidence>
<dbReference type="EMBL" id="PETJ01000029">
    <property type="protein sequence ID" value="PIV65135.1"/>
    <property type="molecule type" value="Genomic_DNA"/>
</dbReference>
<name>A0A2M7EBS7_9BACT</name>
<sequence length="166" mass="18551">KIKKREGEMAQPMLQDTVIILLPAAPFEIEADIYEEDIVKINIDNPVDISLVALPEKIFKGKVISIDPAQKLIEGVVYYETTINFDEIPDGIKPGMTADLVIKTASRENTLIIPEEAIQKKDDKTIVEVFKEGNIEDREIEVGLFGSNDMVQVLSGLEEGEKLILR</sequence>
<reference evidence="6" key="1">
    <citation type="submission" date="2017-09" db="EMBL/GenBank/DDBJ databases">
        <title>Depth-based differentiation of microbial function through sediment-hosted aquifers and enrichment of novel symbionts in the deep terrestrial subsurface.</title>
        <authorList>
            <person name="Probst A.J."/>
            <person name="Ladd B."/>
            <person name="Jarett J.K."/>
            <person name="Geller-Mcgrath D.E."/>
            <person name="Sieber C.M.K."/>
            <person name="Emerson J.B."/>
            <person name="Anantharaman K."/>
            <person name="Thomas B.C."/>
            <person name="Malmstrom R."/>
            <person name="Stieglmeier M."/>
            <person name="Klingl A."/>
            <person name="Woyke T."/>
            <person name="Ryan C.M."/>
            <person name="Banfield J.F."/>
        </authorList>
    </citation>
    <scope>NUCLEOTIDE SEQUENCE [LARGE SCALE GENOMIC DNA]</scope>
</reference>
<feature type="domain" description="Multidrug resistance protein MdtA-like C-terminal permuted SH3" evidence="4">
    <location>
        <begin position="109"/>
        <end position="164"/>
    </location>
</feature>
<dbReference type="AlphaFoldDB" id="A0A2M7EBS7"/>
<organism evidence="5 6">
    <name type="scientific">Candidatus Nealsonbacteria bacterium CG01_land_8_20_14_3_00_12</name>
    <dbReference type="NCBI Taxonomy" id="1974697"/>
    <lineage>
        <taxon>Bacteria</taxon>
        <taxon>Candidatus Nealsoniibacteriota</taxon>
    </lineage>
</organism>
<keyword evidence="2" id="KW-0175">Coiled coil</keyword>
<gene>
    <name evidence="5" type="ORF">COS09_01135</name>
</gene>
<dbReference type="PANTHER" id="PTHR32347">
    <property type="entry name" value="EFFLUX SYSTEM COMPONENT YKNX-RELATED"/>
    <property type="match status" value="1"/>
</dbReference>
<proteinExistence type="predicted"/>